<reference evidence="1 2" key="1">
    <citation type="submission" date="2024-07" db="EMBL/GenBank/DDBJ databases">
        <title>Genomic Encyclopedia of Type Strains, Phase V (KMG-V): Genome sequencing to study the core and pangenomes of soil and plant-associated prokaryotes.</title>
        <authorList>
            <person name="Whitman W."/>
        </authorList>
    </citation>
    <scope>NUCLEOTIDE SEQUENCE [LARGE SCALE GENOMIC DNA]</scope>
    <source>
        <strain evidence="1 2">USDA 222</strain>
    </source>
</reference>
<name>A0ABV4GFY3_9BRAD</name>
<comment type="caution">
    <text evidence="1">The sequence shown here is derived from an EMBL/GenBank/DDBJ whole genome shotgun (WGS) entry which is preliminary data.</text>
</comment>
<organism evidence="1 2">
    <name type="scientific">Bradyrhizobium yuanmingense</name>
    <dbReference type="NCBI Taxonomy" id="108015"/>
    <lineage>
        <taxon>Bacteria</taxon>
        <taxon>Pseudomonadati</taxon>
        <taxon>Pseudomonadota</taxon>
        <taxon>Alphaproteobacteria</taxon>
        <taxon>Hyphomicrobiales</taxon>
        <taxon>Nitrobacteraceae</taxon>
        <taxon>Bradyrhizobium</taxon>
    </lineage>
</organism>
<evidence type="ECO:0000313" key="1">
    <source>
        <dbReference type="EMBL" id="MEY9470864.1"/>
    </source>
</evidence>
<evidence type="ECO:0000313" key="2">
    <source>
        <dbReference type="Proteomes" id="UP001565474"/>
    </source>
</evidence>
<gene>
    <name evidence="1" type="ORF">ABH992_003263</name>
</gene>
<sequence>MTFAVDTSSVDDDKGVSLFKVSALRAARLDLGNRAQVEFVGRLGEARLQPNTVAAL</sequence>
<protein>
    <submittedName>
        <fullName evidence="1">Uncharacterized protein</fullName>
    </submittedName>
</protein>
<dbReference type="EMBL" id="JBGBZN010000002">
    <property type="protein sequence ID" value="MEY9470864.1"/>
    <property type="molecule type" value="Genomic_DNA"/>
</dbReference>
<dbReference type="RefSeq" id="WP_370091043.1">
    <property type="nucleotide sequence ID" value="NZ_JBGBZN010000002.1"/>
</dbReference>
<accession>A0ABV4GFY3</accession>
<proteinExistence type="predicted"/>
<dbReference type="Proteomes" id="UP001565474">
    <property type="component" value="Unassembled WGS sequence"/>
</dbReference>
<keyword evidence="2" id="KW-1185">Reference proteome</keyword>